<evidence type="ECO:0008006" key="3">
    <source>
        <dbReference type="Google" id="ProtNLM"/>
    </source>
</evidence>
<comment type="caution">
    <text evidence="1">The sequence shown here is derived from an EMBL/GenBank/DDBJ whole genome shotgun (WGS) entry which is preliminary data.</text>
</comment>
<evidence type="ECO:0000313" key="2">
    <source>
        <dbReference type="Proteomes" id="UP000601990"/>
    </source>
</evidence>
<dbReference type="Proteomes" id="UP000601990">
    <property type="component" value="Unassembled WGS sequence"/>
</dbReference>
<keyword evidence="2" id="KW-1185">Reference proteome</keyword>
<evidence type="ECO:0000313" key="1">
    <source>
        <dbReference type="EMBL" id="NMF94318.1"/>
    </source>
</evidence>
<dbReference type="EMBL" id="WTVH01000027">
    <property type="protein sequence ID" value="NMF94318.1"/>
    <property type="molecule type" value="Genomic_DNA"/>
</dbReference>
<sequence>MPATTLQDASATFEDFYVPRFEIHVGGKSLPPAVLRDVIQVSYNDSTTEIDSFDITVNNWDDMTKNFKYVGSEKQAKLTGASPDEQVQRLFEPCLADFELKLGYGSNLLSIVKGTSTSLEPSFPAGGASTLTVRALNVLFKLRTKQYRDHWENRKISDVAEDIGRRTDNGKKRFPLPIRTDAQAKRREPKLDYIAQDNQYDIDFLLLEARKVGYVVYVDLEPQGKGKPPREVLHFGPSNAKNPKVPDVTYELKWGISLIDFTPKLSTANQVKSIEVRSWNRQTNKSVRKKADLKHPDLRVNADLIHLLDPPGCTPREEVVVNEPQYTPEQADHRAAALLSERLKQMVEATGTTVGLPDLRAGQRVRIRGLGARFSGVYFVTKTTHTINDSGYLTKFTARRENNDEGAV</sequence>
<gene>
    <name evidence="1" type="ORF">GO608_13385</name>
</gene>
<reference evidence="1" key="1">
    <citation type="submission" date="2019-12" db="EMBL/GenBank/DDBJ databases">
        <title>Comparative genomics gives insights into the taxonomy of the Azoarcus-Aromatoleum group and reveals separate origins of nif in the plant-associated Azoarcus and non-plant-associated Aromatoleum sub-groups.</title>
        <authorList>
            <person name="Lafos M."/>
            <person name="Maluk M."/>
            <person name="Batista M."/>
            <person name="Junghare M."/>
            <person name="Carmona M."/>
            <person name="Faoro H."/>
            <person name="Cruz L.M."/>
            <person name="Battistoni F."/>
            <person name="De Souza E."/>
            <person name="Pedrosa F."/>
            <person name="Chen W.-M."/>
            <person name="Poole P.S."/>
            <person name="Dixon R.A."/>
            <person name="James E.K."/>
        </authorList>
    </citation>
    <scope>NUCLEOTIDE SEQUENCE</scope>
    <source>
        <strain evidence="1">U120</strain>
    </source>
</reference>
<name>A0ABX1N4W7_9RHOO</name>
<accession>A0ABX1N4W7</accession>
<proteinExistence type="predicted"/>
<protein>
    <recommendedName>
        <fullName evidence="3">Phage late control D family protein</fullName>
    </recommendedName>
</protein>
<dbReference type="RefSeq" id="WP_169199548.1">
    <property type="nucleotide sequence ID" value="NZ_WTVH02000001.1"/>
</dbReference>
<dbReference type="SUPFAM" id="SSF69279">
    <property type="entry name" value="Phage tail proteins"/>
    <property type="match status" value="2"/>
</dbReference>
<organism evidence="1 2">
    <name type="scientific">Aromatoleum buckelii</name>
    <dbReference type="NCBI Taxonomy" id="200254"/>
    <lineage>
        <taxon>Bacteria</taxon>
        <taxon>Pseudomonadati</taxon>
        <taxon>Pseudomonadota</taxon>
        <taxon>Betaproteobacteria</taxon>
        <taxon>Rhodocyclales</taxon>
        <taxon>Rhodocyclaceae</taxon>
        <taxon>Aromatoleum</taxon>
    </lineage>
</organism>